<keyword evidence="2" id="KW-1185">Reference proteome</keyword>
<dbReference type="AlphaFoldDB" id="M2QUL1"/>
<protein>
    <submittedName>
        <fullName evidence="1">Uncharacterized protein</fullName>
    </submittedName>
</protein>
<accession>M2QUL1</accession>
<evidence type="ECO:0000313" key="2">
    <source>
        <dbReference type="Proteomes" id="UP000016930"/>
    </source>
</evidence>
<reference evidence="1 2" key="1">
    <citation type="journal article" date="2012" name="Proc. Natl. Acad. Sci. U.S.A.">
        <title>Comparative genomics of Ceriporiopsis subvermispora and Phanerochaete chrysosporium provide insight into selective ligninolysis.</title>
        <authorList>
            <person name="Fernandez-Fueyo E."/>
            <person name="Ruiz-Duenas F.J."/>
            <person name="Ferreira P."/>
            <person name="Floudas D."/>
            <person name="Hibbett D.S."/>
            <person name="Canessa P."/>
            <person name="Larrondo L.F."/>
            <person name="James T.Y."/>
            <person name="Seelenfreund D."/>
            <person name="Lobos S."/>
            <person name="Polanco R."/>
            <person name="Tello M."/>
            <person name="Honda Y."/>
            <person name="Watanabe T."/>
            <person name="Watanabe T."/>
            <person name="Ryu J.S."/>
            <person name="Kubicek C.P."/>
            <person name="Schmoll M."/>
            <person name="Gaskell J."/>
            <person name="Hammel K.E."/>
            <person name="St John F.J."/>
            <person name="Vanden Wymelenberg A."/>
            <person name="Sabat G."/>
            <person name="Splinter BonDurant S."/>
            <person name="Syed K."/>
            <person name="Yadav J.S."/>
            <person name="Doddapaneni H."/>
            <person name="Subramanian V."/>
            <person name="Lavin J.L."/>
            <person name="Oguiza J.A."/>
            <person name="Perez G."/>
            <person name="Pisabarro A.G."/>
            <person name="Ramirez L."/>
            <person name="Santoyo F."/>
            <person name="Master E."/>
            <person name="Coutinho P.M."/>
            <person name="Henrissat B."/>
            <person name="Lombard V."/>
            <person name="Magnuson J.K."/>
            <person name="Kuees U."/>
            <person name="Hori C."/>
            <person name="Igarashi K."/>
            <person name="Samejima M."/>
            <person name="Held B.W."/>
            <person name="Barry K.W."/>
            <person name="LaButti K.M."/>
            <person name="Lapidus A."/>
            <person name="Lindquist E.A."/>
            <person name="Lucas S.M."/>
            <person name="Riley R."/>
            <person name="Salamov A.A."/>
            <person name="Hoffmeister D."/>
            <person name="Schwenk D."/>
            <person name="Hadar Y."/>
            <person name="Yarden O."/>
            <person name="de Vries R.P."/>
            <person name="Wiebenga A."/>
            <person name="Stenlid J."/>
            <person name="Eastwood D."/>
            <person name="Grigoriev I.V."/>
            <person name="Berka R.M."/>
            <person name="Blanchette R.A."/>
            <person name="Kersten P."/>
            <person name="Martinez A.T."/>
            <person name="Vicuna R."/>
            <person name="Cullen D."/>
        </authorList>
    </citation>
    <scope>NUCLEOTIDE SEQUENCE [LARGE SCALE GENOMIC DNA]</scope>
    <source>
        <strain evidence="1 2">B</strain>
    </source>
</reference>
<proteinExistence type="predicted"/>
<name>M2QUL1_CERS8</name>
<evidence type="ECO:0000313" key="1">
    <source>
        <dbReference type="EMBL" id="EMD35765.1"/>
    </source>
</evidence>
<sequence length="115" mass="13305">MIYYHGFVVVDDAMMKRAREKCLVLGETSVNLQMMSIDRAAWDVLREVRTRHFCDAANVMPAPGMYRWCIAFASTDPRVTVYTQHIMPPEDKIAIVKAILKKPDDVKPLWRKSTF</sequence>
<dbReference type="HOGENOM" id="CLU_2108739_0_0_1"/>
<dbReference type="EMBL" id="KB445799">
    <property type="protein sequence ID" value="EMD35765.1"/>
    <property type="molecule type" value="Genomic_DNA"/>
</dbReference>
<dbReference type="Proteomes" id="UP000016930">
    <property type="component" value="Unassembled WGS sequence"/>
</dbReference>
<gene>
    <name evidence="1" type="ORF">CERSUDRAFT_74601</name>
</gene>
<organism evidence="1 2">
    <name type="scientific">Ceriporiopsis subvermispora (strain B)</name>
    <name type="common">White-rot fungus</name>
    <name type="synonym">Gelatoporia subvermispora</name>
    <dbReference type="NCBI Taxonomy" id="914234"/>
    <lineage>
        <taxon>Eukaryota</taxon>
        <taxon>Fungi</taxon>
        <taxon>Dikarya</taxon>
        <taxon>Basidiomycota</taxon>
        <taxon>Agaricomycotina</taxon>
        <taxon>Agaricomycetes</taxon>
        <taxon>Polyporales</taxon>
        <taxon>Gelatoporiaceae</taxon>
        <taxon>Gelatoporia</taxon>
    </lineage>
</organism>